<feature type="transmembrane region" description="Helical" evidence="7">
    <location>
        <begin position="514"/>
        <end position="533"/>
    </location>
</feature>
<dbReference type="Pfam" id="PF01554">
    <property type="entry name" value="MatE"/>
    <property type="match status" value="2"/>
</dbReference>
<dbReference type="Proteomes" id="UP000807469">
    <property type="component" value="Unassembled WGS sequence"/>
</dbReference>
<dbReference type="GO" id="GO:0042910">
    <property type="term" value="F:xenobiotic transmembrane transporter activity"/>
    <property type="evidence" value="ECO:0007669"/>
    <property type="project" value="InterPro"/>
</dbReference>
<evidence type="ECO:0000256" key="4">
    <source>
        <dbReference type="ARBA" id="ARBA00022989"/>
    </source>
</evidence>
<feature type="transmembrane region" description="Helical" evidence="7">
    <location>
        <begin position="539"/>
        <end position="562"/>
    </location>
</feature>
<feature type="transmembrane region" description="Helical" evidence="7">
    <location>
        <begin position="478"/>
        <end position="502"/>
    </location>
</feature>
<dbReference type="InterPro" id="IPR045069">
    <property type="entry name" value="MATE_euk"/>
</dbReference>
<dbReference type="AlphaFoldDB" id="A0A9P5YZ05"/>
<dbReference type="EMBL" id="MU155293">
    <property type="protein sequence ID" value="KAF9476476.1"/>
    <property type="molecule type" value="Genomic_DNA"/>
</dbReference>
<dbReference type="GO" id="GO:0016020">
    <property type="term" value="C:membrane"/>
    <property type="evidence" value="ECO:0007669"/>
    <property type="project" value="UniProtKB-SubCell"/>
</dbReference>
<name>A0A9P5YZ05_9AGAR</name>
<feature type="transmembrane region" description="Helical" evidence="7">
    <location>
        <begin position="279"/>
        <end position="299"/>
    </location>
</feature>
<feature type="transmembrane region" description="Helical" evidence="7">
    <location>
        <begin position="443"/>
        <end position="466"/>
    </location>
</feature>
<comment type="subcellular location">
    <subcellularLocation>
        <location evidence="1">Membrane</location>
        <topology evidence="1">Multi-pass membrane protein</topology>
    </subcellularLocation>
</comment>
<gene>
    <name evidence="8" type="ORF">BDN70DRAFT_995672</name>
</gene>
<dbReference type="NCBIfam" id="TIGR00797">
    <property type="entry name" value="matE"/>
    <property type="match status" value="1"/>
</dbReference>
<keyword evidence="5 7" id="KW-0472">Membrane</keyword>
<evidence type="ECO:0000256" key="5">
    <source>
        <dbReference type="ARBA" id="ARBA00023136"/>
    </source>
</evidence>
<dbReference type="GO" id="GO:0015297">
    <property type="term" value="F:antiporter activity"/>
    <property type="evidence" value="ECO:0007669"/>
    <property type="project" value="InterPro"/>
</dbReference>
<keyword evidence="4 7" id="KW-1133">Transmembrane helix</keyword>
<feature type="transmembrane region" description="Helical" evidence="7">
    <location>
        <begin position="174"/>
        <end position="194"/>
    </location>
</feature>
<keyword evidence="9" id="KW-1185">Reference proteome</keyword>
<feature type="transmembrane region" description="Helical" evidence="7">
    <location>
        <begin position="147"/>
        <end position="168"/>
    </location>
</feature>
<organism evidence="8 9">
    <name type="scientific">Pholiota conissans</name>
    <dbReference type="NCBI Taxonomy" id="109636"/>
    <lineage>
        <taxon>Eukaryota</taxon>
        <taxon>Fungi</taxon>
        <taxon>Dikarya</taxon>
        <taxon>Basidiomycota</taxon>
        <taxon>Agaricomycotina</taxon>
        <taxon>Agaricomycetes</taxon>
        <taxon>Agaricomycetidae</taxon>
        <taxon>Agaricales</taxon>
        <taxon>Agaricineae</taxon>
        <taxon>Strophariaceae</taxon>
        <taxon>Pholiota</taxon>
    </lineage>
</organism>
<feature type="compositionally biased region" description="Basic residues" evidence="6">
    <location>
        <begin position="55"/>
        <end position="66"/>
    </location>
</feature>
<sequence>MLFSSFDPCRPASLPAYSPIHTAIRQTARTRPIRTVATYGTDLRPRRIQSTSPVHYRRRSCPPRRLSKSDLSAPILDEYPHRDIIGIDPGALPTEVTPLLNPPCRRDAEARESLETIPESQYSMFVEELSTLLRYTGPIFGTHLSEYFLLVIPVICIGHYSTTALAAITLGSMFATITGFSIIQGFISALDTVLPATWSSHPELLGLWTQRMAVLMTAILIPISILFFNAEPFLLHLKQDVKVSHLAAIYLRWISLGLPAYAFNYISRRYYKSQGRFSVPTKVTFIVAPIHAVLTYTLVFGPPRLPYNWNLDFLKLGFIGAPIATVCSFNLISTLFIIHGLFFSPRTAWTPPSRRMFSRLGVLVRLGMCGVGQIGLRLWAWEVLTLAASLLGPVALASQSILVIFASTIFRAPFALGIASSVRIGNLLGQQDARHAEVASRTAMGLVVIMSTFTSILVTAFAKYWAYIFNHDPDVIRIVARIMPLIALFQVFHGTAAVTGAIARARGKQLTGALVNLSAYYMIGFPMGLYLAFRHGTGLSGLWIGMTVSLIFCAASGLYLCLRVDWDVEVKRAMQRIKRDKLVCGCESGEEDGEGESQRRTGVTRAESR</sequence>
<feature type="transmembrane region" description="Helical" evidence="7">
    <location>
        <begin position="362"/>
        <end position="381"/>
    </location>
</feature>
<evidence type="ECO:0000313" key="8">
    <source>
        <dbReference type="EMBL" id="KAF9476476.1"/>
    </source>
</evidence>
<feature type="region of interest" description="Disordered" evidence="6">
    <location>
        <begin position="35"/>
        <end position="66"/>
    </location>
</feature>
<dbReference type="PANTHER" id="PTHR11206">
    <property type="entry name" value="MULTIDRUG RESISTANCE PROTEIN"/>
    <property type="match status" value="1"/>
</dbReference>
<evidence type="ECO:0000256" key="6">
    <source>
        <dbReference type="SAM" id="MobiDB-lite"/>
    </source>
</evidence>
<feature type="transmembrane region" description="Helical" evidence="7">
    <location>
        <begin position="214"/>
        <end position="235"/>
    </location>
</feature>
<comment type="similarity">
    <text evidence="2">Belongs to the multi antimicrobial extrusion (MATE) (TC 2.A.66.1) family.</text>
</comment>
<evidence type="ECO:0000256" key="7">
    <source>
        <dbReference type="SAM" id="Phobius"/>
    </source>
</evidence>
<feature type="region of interest" description="Disordered" evidence="6">
    <location>
        <begin position="586"/>
        <end position="609"/>
    </location>
</feature>
<proteinExistence type="inferred from homology"/>
<comment type="caution">
    <text evidence="8">The sequence shown here is derived from an EMBL/GenBank/DDBJ whole genome shotgun (WGS) entry which is preliminary data.</text>
</comment>
<reference evidence="8" key="1">
    <citation type="submission" date="2020-11" db="EMBL/GenBank/DDBJ databases">
        <authorList>
            <consortium name="DOE Joint Genome Institute"/>
            <person name="Ahrendt S."/>
            <person name="Riley R."/>
            <person name="Andreopoulos W."/>
            <person name="Labutti K."/>
            <person name="Pangilinan J."/>
            <person name="Ruiz-Duenas F.J."/>
            <person name="Barrasa J.M."/>
            <person name="Sanchez-Garcia M."/>
            <person name="Camarero S."/>
            <person name="Miyauchi S."/>
            <person name="Serrano A."/>
            <person name="Linde D."/>
            <person name="Babiker R."/>
            <person name="Drula E."/>
            <person name="Ayuso-Fernandez I."/>
            <person name="Pacheco R."/>
            <person name="Padilla G."/>
            <person name="Ferreira P."/>
            <person name="Barriuso J."/>
            <person name="Kellner H."/>
            <person name="Castanera R."/>
            <person name="Alfaro M."/>
            <person name="Ramirez L."/>
            <person name="Pisabarro A.G."/>
            <person name="Kuo A."/>
            <person name="Tritt A."/>
            <person name="Lipzen A."/>
            <person name="He G."/>
            <person name="Yan M."/>
            <person name="Ng V."/>
            <person name="Cullen D."/>
            <person name="Martin F."/>
            <person name="Rosso M.-N."/>
            <person name="Henrissat B."/>
            <person name="Hibbett D."/>
            <person name="Martinez A.T."/>
            <person name="Grigoriev I.V."/>
        </authorList>
    </citation>
    <scope>NUCLEOTIDE SEQUENCE</scope>
    <source>
        <strain evidence="8">CIRM-BRFM 674</strain>
    </source>
</reference>
<evidence type="ECO:0000256" key="3">
    <source>
        <dbReference type="ARBA" id="ARBA00022692"/>
    </source>
</evidence>
<evidence type="ECO:0000313" key="9">
    <source>
        <dbReference type="Proteomes" id="UP000807469"/>
    </source>
</evidence>
<dbReference type="CDD" id="cd13132">
    <property type="entry name" value="MATE_eukaryotic"/>
    <property type="match status" value="1"/>
</dbReference>
<dbReference type="OrthoDB" id="2126698at2759"/>
<evidence type="ECO:0000256" key="2">
    <source>
        <dbReference type="ARBA" id="ARBA00010199"/>
    </source>
</evidence>
<feature type="transmembrane region" description="Helical" evidence="7">
    <location>
        <begin position="401"/>
        <end position="422"/>
    </location>
</feature>
<protein>
    <submittedName>
        <fullName evidence="8">MATE efflux family protein</fullName>
    </submittedName>
</protein>
<dbReference type="InterPro" id="IPR002528">
    <property type="entry name" value="MATE_fam"/>
</dbReference>
<keyword evidence="3 7" id="KW-0812">Transmembrane</keyword>
<evidence type="ECO:0000256" key="1">
    <source>
        <dbReference type="ARBA" id="ARBA00004141"/>
    </source>
</evidence>
<feature type="transmembrane region" description="Helical" evidence="7">
    <location>
        <begin position="319"/>
        <end position="342"/>
    </location>
</feature>
<accession>A0A9P5YZ05</accession>
<dbReference type="GO" id="GO:1990961">
    <property type="term" value="P:xenobiotic detoxification by transmembrane export across the plasma membrane"/>
    <property type="evidence" value="ECO:0007669"/>
    <property type="project" value="InterPro"/>
</dbReference>